<evidence type="ECO:0000313" key="8">
    <source>
        <dbReference type="EMBL" id="UMB68073.1"/>
    </source>
</evidence>
<evidence type="ECO:0000256" key="1">
    <source>
        <dbReference type="ARBA" id="ARBA00002994"/>
    </source>
</evidence>
<dbReference type="Gene3D" id="3.90.226.10">
    <property type="entry name" value="2-enoyl-CoA Hydratase, Chain A, domain 1"/>
    <property type="match status" value="1"/>
</dbReference>
<name>A0ABY3VKQ7_9MYCO</name>
<accession>A0ABY3VKQ7</accession>
<dbReference type="InterPro" id="IPR001753">
    <property type="entry name" value="Enoyl-CoA_hydra/iso"/>
</dbReference>
<sequence length="241" mass="25222">MVDLEFDDTVAVITINRPGARNAIAPQTMDQLEEAIAGAAGAQCLVIRGEGEKAFVSGGDLKELSALRTEEQAAAMASRMRSICDELARFPAPVVAALNGHALGGGAEVAVAADIRVAADDIKIGFNQVSLDIMPAWGGAERLATLVGRGRALMLAGSGTILTAPEAEKFGLVDLVLPRASFDTEWRSLARSLANKPAGEIKRVIAGVSADDAIAAFAALWVSDEHWAAADRVMNRSRSKS</sequence>
<comment type="function">
    <text evidence="1">Could possibly oxidize fatty acids using specific components.</text>
</comment>
<dbReference type="CDD" id="cd06558">
    <property type="entry name" value="crotonase-like"/>
    <property type="match status" value="1"/>
</dbReference>
<evidence type="ECO:0000256" key="2">
    <source>
        <dbReference type="ARBA" id="ARBA00005254"/>
    </source>
</evidence>
<dbReference type="Proteomes" id="UP001055336">
    <property type="component" value="Chromosome"/>
</dbReference>
<evidence type="ECO:0000313" key="9">
    <source>
        <dbReference type="Proteomes" id="UP001055336"/>
    </source>
</evidence>
<dbReference type="PROSITE" id="PS00166">
    <property type="entry name" value="ENOYL_COA_HYDRATASE"/>
    <property type="match status" value="1"/>
</dbReference>
<dbReference type="EMBL" id="CP092488">
    <property type="protein sequence ID" value="UMB68073.1"/>
    <property type="molecule type" value="Genomic_DNA"/>
</dbReference>
<reference evidence="8" key="1">
    <citation type="submission" date="2022-08" db="EMBL/GenBank/DDBJ databases">
        <title>Whole genome sequencing of non-tuberculosis mycobacteria type-strains.</title>
        <authorList>
            <person name="Igarashi Y."/>
            <person name="Osugi A."/>
            <person name="Mitarai S."/>
        </authorList>
    </citation>
    <scope>NUCLEOTIDE SEQUENCE</scope>
    <source>
        <strain evidence="8">DSM 45127</strain>
    </source>
</reference>
<dbReference type="SUPFAM" id="SSF52096">
    <property type="entry name" value="ClpP/crotonase"/>
    <property type="match status" value="1"/>
</dbReference>
<dbReference type="PANTHER" id="PTHR11941">
    <property type="entry name" value="ENOYL-COA HYDRATASE-RELATED"/>
    <property type="match status" value="1"/>
</dbReference>
<dbReference type="PANTHER" id="PTHR11941:SF54">
    <property type="entry name" value="ENOYL-COA HYDRATASE, MITOCHONDRIAL"/>
    <property type="match status" value="1"/>
</dbReference>
<dbReference type="Pfam" id="PF00378">
    <property type="entry name" value="ECH_1"/>
    <property type="match status" value="1"/>
</dbReference>
<proteinExistence type="inferred from homology"/>
<dbReference type="RefSeq" id="WP_240258535.1">
    <property type="nucleotide sequence ID" value="NZ_CP092488.2"/>
</dbReference>
<comment type="catalytic activity">
    <reaction evidence="5">
        <text>a (3S)-3-hydroxyacyl-CoA = a (2E)-enoyl-CoA + H2O</text>
        <dbReference type="Rhea" id="RHEA:16105"/>
        <dbReference type="ChEBI" id="CHEBI:15377"/>
        <dbReference type="ChEBI" id="CHEBI:57318"/>
        <dbReference type="ChEBI" id="CHEBI:58856"/>
        <dbReference type="EC" id="4.2.1.17"/>
    </reaction>
</comment>
<organism evidence="8 9">
    <name type="scientific">Mycobacterium paraterrae</name>
    <dbReference type="NCBI Taxonomy" id="577492"/>
    <lineage>
        <taxon>Bacteria</taxon>
        <taxon>Bacillati</taxon>
        <taxon>Actinomycetota</taxon>
        <taxon>Actinomycetes</taxon>
        <taxon>Mycobacteriales</taxon>
        <taxon>Mycobacteriaceae</taxon>
        <taxon>Mycobacterium</taxon>
    </lineage>
</organism>
<evidence type="ECO:0000256" key="4">
    <source>
        <dbReference type="ARBA" id="ARBA00023098"/>
    </source>
</evidence>
<keyword evidence="4" id="KW-0443">Lipid metabolism</keyword>
<evidence type="ECO:0000256" key="5">
    <source>
        <dbReference type="ARBA" id="ARBA00023709"/>
    </source>
</evidence>
<protein>
    <submittedName>
        <fullName evidence="8">Enoyl-CoA hydratase/isomerase family protein</fullName>
    </submittedName>
</protein>
<keyword evidence="3" id="KW-0276">Fatty acid metabolism</keyword>
<comment type="catalytic activity">
    <reaction evidence="6">
        <text>a 4-saturated-(3S)-3-hydroxyacyl-CoA = a (3E)-enoyl-CoA + H2O</text>
        <dbReference type="Rhea" id="RHEA:20724"/>
        <dbReference type="ChEBI" id="CHEBI:15377"/>
        <dbReference type="ChEBI" id="CHEBI:58521"/>
        <dbReference type="ChEBI" id="CHEBI:137480"/>
        <dbReference type="EC" id="4.2.1.17"/>
    </reaction>
</comment>
<evidence type="ECO:0000256" key="7">
    <source>
        <dbReference type="RuleBase" id="RU003707"/>
    </source>
</evidence>
<comment type="similarity">
    <text evidence="2 7">Belongs to the enoyl-CoA hydratase/isomerase family.</text>
</comment>
<dbReference type="InterPro" id="IPR029045">
    <property type="entry name" value="ClpP/crotonase-like_dom_sf"/>
</dbReference>
<dbReference type="InterPro" id="IPR018376">
    <property type="entry name" value="Enoyl-CoA_hyd/isom_CS"/>
</dbReference>
<keyword evidence="9" id="KW-1185">Reference proteome</keyword>
<gene>
    <name evidence="8" type="ORF">MKK62_16590</name>
</gene>
<evidence type="ECO:0000256" key="6">
    <source>
        <dbReference type="ARBA" id="ARBA00023717"/>
    </source>
</evidence>
<evidence type="ECO:0000256" key="3">
    <source>
        <dbReference type="ARBA" id="ARBA00022832"/>
    </source>
</evidence>